<protein>
    <submittedName>
        <fullName evidence="1">Uncharacterized protein</fullName>
    </submittedName>
</protein>
<organism evidence="1 2">
    <name type="scientific">Streptococcus agalactiae LMG 14747</name>
    <dbReference type="NCBI Taxonomy" id="1154860"/>
    <lineage>
        <taxon>Bacteria</taxon>
        <taxon>Bacillati</taxon>
        <taxon>Bacillota</taxon>
        <taxon>Bacilli</taxon>
        <taxon>Lactobacillales</taxon>
        <taxon>Streptococcaceae</taxon>
        <taxon>Streptococcus</taxon>
    </lineage>
</organism>
<evidence type="ECO:0000313" key="1">
    <source>
        <dbReference type="EMBL" id="ESV54145.1"/>
    </source>
</evidence>
<sequence length="63" mass="7417">MNQKNKKCRLKQRQSRNLLIVSLMKETGWERERVVDALEELEAFNLVKFPKQGGMLLKTGEVR</sequence>
<accession>V6YZL1</accession>
<comment type="caution">
    <text evidence="1">The sequence shown here is derived from an EMBL/GenBank/DDBJ whole genome shotgun (WGS) entry which is preliminary data.</text>
</comment>
<reference evidence="1 2" key="1">
    <citation type="submission" date="2013-05" db="EMBL/GenBank/DDBJ databases">
        <authorList>
            <person name="Richards V.P."/>
            <person name="Durkin S.A.S."/>
            <person name="Kim M."/>
            <person name="Pavinski Bitar P.D."/>
            <person name="Stanhope M.J."/>
            <person name="Town C.D."/>
            <person name="Venter J.C."/>
        </authorList>
    </citation>
    <scope>NUCLEOTIDE SEQUENCE [LARGE SCALE GENOMIC DNA]</scope>
    <source>
        <strain evidence="1 2">LMG 14747</strain>
    </source>
</reference>
<gene>
    <name evidence="1" type="ORF">SAG0136_02490</name>
</gene>
<proteinExistence type="predicted"/>
<dbReference type="EMBL" id="ANQC01000036">
    <property type="protein sequence ID" value="ESV54145.1"/>
    <property type="molecule type" value="Genomic_DNA"/>
</dbReference>
<name>V6YZL1_STRAG</name>
<dbReference type="Proteomes" id="UP000018482">
    <property type="component" value="Unassembled WGS sequence"/>
</dbReference>
<dbReference type="AlphaFoldDB" id="V6YZL1"/>
<evidence type="ECO:0000313" key="2">
    <source>
        <dbReference type="Proteomes" id="UP000018482"/>
    </source>
</evidence>